<keyword evidence="3" id="KW-1185">Reference proteome</keyword>
<keyword evidence="1" id="KW-0472">Membrane</keyword>
<feature type="transmembrane region" description="Helical" evidence="1">
    <location>
        <begin position="118"/>
        <end position="141"/>
    </location>
</feature>
<name>A0ABR2FLP7_9ROSI</name>
<sequence length="147" mass="17128">MVWFWSAKEYCGENFLERKGRDLLYEAVKKSGWKWNRDIEMVEIQIARGTCSFHVEMGMEIQADGGDFFFFLGGGLKLKIQLTRQPSRRQTHVYRVHNFFATKQTNSSKPPTSFHQTFALFSSLSLSYLSSAPLIQLYLYVFSMVMI</sequence>
<organism evidence="2 3">
    <name type="scientific">Hibiscus sabdariffa</name>
    <name type="common">roselle</name>
    <dbReference type="NCBI Taxonomy" id="183260"/>
    <lineage>
        <taxon>Eukaryota</taxon>
        <taxon>Viridiplantae</taxon>
        <taxon>Streptophyta</taxon>
        <taxon>Embryophyta</taxon>
        <taxon>Tracheophyta</taxon>
        <taxon>Spermatophyta</taxon>
        <taxon>Magnoliopsida</taxon>
        <taxon>eudicotyledons</taxon>
        <taxon>Gunneridae</taxon>
        <taxon>Pentapetalae</taxon>
        <taxon>rosids</taxon>
        <taxon>malvids</taxon>
        <taxon>Malvales</taxon>
        <taxon>Malvaceae</taxon>
        <taxon>Malvoideae</taxon>
        <taxon>Hibiscus</taxon>
    </lineage>
</organism>
<evidence type="ECO:0000313" key="2">
    <source>
        <dbReference type="EMBL" id="KAK8581661.1"/>
    </source>
</evidence>
<evidence type="ECO:0000256" key="1">
    <source>
        <dbReference type="SAM" id="Phobius"/>
    </source>
</evidence>
<proteinExistence type="predicted"/>
<keyword evidence="1" id="KW-1133">Transmembrane helix</keyword>
<dbReference type="Proteomes" id="UP001472677">
    <property type="component" value="Unassembled WGS sequence"/>
</dbReference>
<evidence type="ECO:0000313" key="3">
    <source>
        <dbReference type="Proteomes" id="UP001472677"/>
    </source>
</evidence>
<accession>A0ABR2FLP7</accession>
<protein>
    <submittedName>
        <fullName evidence="2">Uncharacterized protein</fullName>
    </submittedName>
</protein>
<reference evidence="2 3" key="1">
    <citation type="journal article" date="2024" name="G3 (Bethesda)">
        <title>Genome assembly of Hibiscus sabdariffa L. provides insights into metabolisms of medicinal natural products.</title>
        <authorList>
            <person name="Kim T."/>
        </authorList>
    </citation>
    <scope>NUCLEOTIDE SEQUENCE [LARGE SCALE GENOMIC DNA]</scope>
    <source>
        <strain evidence="2">TK-2024</strain>
        <tissue evidence="2">Old leaves</tissue>
    </source>
</reference>
<keyword evidence="1" id="KW-0812">Transmembrane</keyword>
<comment type="caution">
    <text evidence="2">The sequence shown here is derived from an EMBL/GenBank/DDBJ whole genome shotgun (WGS) entry which is preliminary data.</text>
</comment>
<gene>
    <name evidence="2" type="ORF">V6N12_071876</name>
</gene>
<dbReference type="EMBL" id="JBBPBM010000006">
    <property type="protein sequence ID" value="KAK8581661.1"/>
    <property type="molecule type" value="Genomic_DNA"/>
</dbReference>